<dbReference type="EC" id="1.8.1.4" evidence="1"/>
<keyword evidence="1" id="KW-0560">Oxidoreductase</keyword>
<accession>A0ABU6UUN1</accession>
<gene>
    <name evidence="1" type="primary">LPD1_2</name>
    <name evidence="1" type="ORF">PIB30_095916</name>
</gene>
<dbReference type="GO" id="GO:0004148">
    <property type="term" value="F:dihydrolipoyl dehydrogenase (NADH) activity"/>
    <property type="evidence" value="ECO:0007669"/>
    <property type="project" value="UniProtKB-EC"/>
</dbReference>
<dbReference type="Proteomes" id="UP001341840">
    <property type="component" value="Unassembled WGS sequence"/>
</dbReference>
<evidence type="ECO:0000313" key="2">
    <source>
        <dbReference type="Proteomes" id="UP001341840"/>
    </source>
</evidence>
<comment type="caution">
    <text evidence="1">The sequence shown here is derived from an EMBL/GenBank/DDBJ whole genome shotgun (WGS) entry which is preliminary data.</text>
</comment>
<name>A0ABU6UUN1_9FABA</name>
<organism evidence="1 2">
    <name type="scientific">Stylosanthes scabra</name>
    <dbReference type="NCBI Taxonomy" id="79078"/>
    <lineage>
        <taxon>Eukaryota</taxon>
        <taxon>Viridiplantae</taxon>
        <taxon>Streptophyta</taxon>
        <taxon>Embryophyta</taxon>
        <taxon>Tracheophyta</taxon>
        <taxon>Spermatophyta</taxon>
        <taxon>Magnoliopsida</taxon>
        <taxon>eudicotyledons</taxon>
        <taxon>Gunneridae</taxon>
        <taxon>Pentapetalae</taxon>
        <taxon>rosids</taxon>
        <taxon>fabids</taxon>
        <taxon>Fabales</taxon>
        <taxon>Fabaceae</taxon>
        <taxon>Papilionoideae</taxon>
        <taxon>50 kb inversion clade</taxon>
        <taxon>dalbergioids sensu lato</taxon>
        <taxon>Dalbergieae</taxon>
        <taxon>Pterocarpus clade</taxon>
        <taxon>Stylosanthes</taxon>
    </lineage>
</organism>
<keyword evidence="2" id="KW-1185">Reference proteome</keyword>
<sequence length="65" mass="7364">MGLKRSIVEGEWEMWWEGHVSAAGRYDRQAVVDHANDLTQKIRSKFTNFLKALGVDILTGFGTIL</sequence>
<proteinExistence type="predicted"/>
<reference evidence="1 2" key="1">
    <citation type="journal article" date="2023" name="Plants (Basel)">
        <title>Bridging the Gap: Combining Genomics and Transcriptomics Approaches to Understand Stylosanthes scabra, an Orphan Legume from the Brazilian Caatinga.</title>
        <authorList>
            <person name="Ferreira-Neto J.R.C."/>
            <person name="da Silva M.D."/>
            <person name="Binneck E."/>
            <person name="de Melo N.F."/>
            <person name="da Silva R.H."/>
            <person name="de Melo A.L.T.M."/>
            <person name="Pandolfi V."/>
            <person name="Bustamante F.O."/>
            <person name="Brasileiro-Vidal A.C."/>
            <person name="Benko-Iseppon A.M."/>
        </authorList>
    </citation>
    <scope>NUCLEOTIDE SEQUENCE [LARGE SCALE GENOMIC DNA]</scope>
    <source>
        <tissue evidence="1">Leaves</tissue>
    </source>
</reference>
<dbReference type="EMBL" id="JASCZI010123059">
    <property type="protein sequence ID" value="MED6165045.1"/>
    <property type="molecule type" value="Genomic_DNA"/>
</dbReference>
<evidence type="ECO:0000313" key="1">
    <source>
        <dbReference type="EMBL" id="MED6165045.1"/>
    </source>
</evidence>
<protein>
    <submittedName>
        <fullName evidence="1">Dihydrolipoamide dehydrogenase</fullName>
        <ecNumber evidence="1">1.8.1.4</ecNumber>
    </submittedName>
</protein>
<feature type="non-terminal residue" evidence="1">
    <location>
        <position position="65"/>
    </location>
</feature>